<dbReference type="InterPro" id="IPR006225">
    <property type="entry name" value="PsdUridine_synth_RluC/D"/>
</dbReference>
<dbReference type="InterPro" id="IPR020103">
    <property type="entry name" value="PsdUridine_synth_cat_dom_sf"/>
</dbReference>
<dbReference type="RefSeq" id="WP_231933189.1">
    <property type="nucleotide sequence ID" value="NZ_CP036349.1"/>
</dbReference>
<dbReference type="InterPro" id="IPR006145">
    <property type="entry name" value="PsdUridine_synth_RsuA/RluA"/>
</dbReference>
<dbReference type="Pfam" id="PF01479">
    <property type="entry name" value="S4"/>
    <property type="match status" value="1"/>
</dbReference>
<dbReference type="InterPro" id="IPR036986">
    <property type="entry name" value="S4_RNA-bd_sf"/>
</dbReference>
<organism evidence="7 8">
    <name type="scientific">Botrimarina mediterranea</name>
    <dbReference type="NCBI Taxonomy" id="2528022"/>
    <lineage>
        <taxon>Bacteria</taxon>
        <taxon>Pseudomonadati</taxon>
        <taxon>Planctomycetota</taxon>
        <taxon>Planctomycetia</taxon>
        <taxon>Pirellulales</taxon>
        <taxon>Lacipirellulaceae</taxon>
        <taxon>Botrimarina</taxon>
    </lineage>
</organism>
<dbReference type="EC" id="5.4.99.-" evidence="5"/>
<dbReference type="SMART" id="SM00363">
    <property type="entry name" value="S4"/>
    <property type="match status" value="1"/>
</dbReference>
<dbReference type="GO" id="GO:0000455">
    <property type="term" value="P:enzyme-directed rRNA pseudouridine synthesis"/>
    <property type="evidence" value="ECO:0007669"/>
    <property type="project" value="UniProtKB-ARBA"/>
</dbReference>
<evidence type="ECO:0000313" key="8">
    <source>
        <dbReference type="Proteomes" id="UP000316426"/>
    </source>
</evidence>
<dbReference type="InterPro" id="IPR002942">
    <property type="entry name" value="S4_RNA-bd"/>
</dbReference>
<evidence type="ECO:0000313" key="7">
    <source>
        <dbReference type="EMBL" id="QDV73278.1"/>
    </source>
</evidence>
<dbReference type="PANTHER" id="PTHR21600:SF44">
    <property type="entry name" value="RIBOSOMAL LARGE SUBUNIT PSEUDOURIDINE SYNTHASE D"/>
    <property type="match status" value="1"/>
</dbReference>
<keyword evidence="4" id="KW-0694">RNA-binding</keyword>
<proteinExistence type="inferred from homology"/>
<comment type="function">
    <text evidence="5">Responsible for synthesis of pseudouridine from uracil.</text>
</comment>
<evidence type="ECO:0000256" key="5">
    <source>
        <dbReference type="RuleBase" id="RU362028"/>
    </source>
</evidence>
<dbReference type="Proteomes" id="UP000316426">
    <property type="component" value="Chromosome"/>
</dbReference>
<dbReference type="PROSITE" id="PS01129">
    <property type="entry name" value="PSI_RLU"/>
    <property type="match status" value="1"/>
</dbReference>
<dbReference type="CDD" id="cd02869">
    <property type="entry name" value="PseudoU_synth_RluA_like"/>
    <property type="match status" value="1"/>
</dbReference>
<dbReference type="SUPFAM" id="SSF55120">
    <property type="entry name" value="Pseudouridine synthase"/>
    <property type="match status" value="1"/>
</dbReference>
<evidence type="ECO:0000256" key="1">
    <source>
        <dbReference type="ARBA" id="ARBA00010876"/>
    </source>
</evidence>
<dbReference type="PANTHER" id="PTHR21600">
    <property type="entry name" value="MITOCHONDRIAL RNA PSEUDOURIDINE SYNTHASE"/>
    <property type="match status" value="1"/>
</dbReference>
<dbReference type="AlphaFoldDB" id="A0A518K660"/>
<dbReference type="KEGG" id="bmei:Spa11_14740"/>
<dbReference type="InterPro" id="IPR050188">
    <property type="entry name" value="RluA_PseudoU_synthase"/>
</dbReference>
<dbReference type="Gene3D" id="3.10.290.10">
    <property type="entry name" value="RNA-binding S4 domain"/>
    <property type="match status" value="1"/>
</dbReference>
<dbReference type="InterPro" id="IPR006224">
    <property type="entry name" value="PsdUridine_synth_RluA-like_CS"/>
</dbReference>
<dbReference type="Pfam" id="PF00849">
    <property type="entry name" value="PseudoU_synth_2"/>
    <property type="match status" value="1"/>
</dbReference>
<dbReference type="NCBIfam" id="TIGR00005">
    <property type="entry name" value="rluA_subfam"/>
    <property type="match status" value="1"/>
</dbReference>
<accession>A0A518K660</accession>
<reference evidence="7 8" key="1">
    <citation type="submission" date="2019-02" db="EMBL/GenBank/DDBJ databases">
        <title>Deep-cultivation of Planctomycetes and their phenomic and genomic characterization uncovers novel biology.</title>
        <authorList>
            <person name="Wiegand S."/>
            <person name="Jogler M."/>
            <person name="Boedeker C."/>
            <person name="Pinto D."/>
            <person name="Vollmers J."/>
            <person name="Rivas-Marin E."/>
            <person name="Kohn T."/>
            <person name="Peeters S.H."/>
            <person name="Heuer A."/>
            <person name="Rast P."/>
            <person name="Oberbeckmann S."/>
            <person name="Bunk B."/>
            <person name="Jeske O."/>
            <person name="Meyerdierks A."/>
            <person name="Storesund J.E."/>
            <person name="Kallscheuer N."/>
            <person name="Luecker S."/>
            <person name="Lage O.M."/>
            <person name="Pohl T."/>
            <person name="Merkel B.J."/>
            <person name="Hornburger P."/>
            <person name="Mueller R.-W."/>
            <person name="Bruemmer F."/>
            <person name="Labrenz M."/>
            <person name="Spormann A.M."/>
            <person name="Op den Camp H."/>
            <person name="Overmann J."/>
            <person name="Amann R."/>
            <person name="Jetten M.S.M."/>
            <person name="Mascher T."/>
            <person name="Medema M.H."/>
            <person name="Devos D.P."/>
            <person name="Kaster A.-K."/>
            <person name="Ovreas L."/>
            <person name="Rohde M."/>
            <person name="Galperin M.Y."/>
            <person name="Jogler C."/>
        </authorList>
    </citation>
    <scope>NUCLEOTIDE SEQUENCE [LARGE SCALE GENOMIC DNA]</scope>
    <source>
        <strain evidence="7 8">Spa11</strain>
    </source>
</reference>
<gene>
    <name evidence="7" type="ORF">Spa11_14740</name>
</gene>
<evidence type="ECO:0000259" key="6">
    <source>
        <dbReference type="SMART" id="SM00363"/>
    </source>
</evidence>
<dbReference type="EMBL" id="CP036349">
    <property type="protein sequence ID" value="QDV73278.1"/>
    <property type="molecule type" value="Genomic_DNA"/>
</dbReference>
<name>A0A518K660_9BACT</name>
<dbReference type="CDD" id="cd00165">
    <property type="entry name" value="S4"/>
    <property type="match status" value="1"/>
</dbReference>
<evidence type="ECO:0000256" key="4">
    <source>
        <dbReference type="PROSITE-ProRule" id="PRU00182"/>
    </source>
</evidence>
<feature type="domain" description="RNA-binding S4" evidence="6">
    <location>
        <begin position="17"/>
        <end position="75"/>
    </location>
</feature>
<feature type="active site" evidence="3">
    <location>
        <position position="141"/>
    </location>
</feature>
<evidence type="ECO:0000256" key="2">
    <source>
        <dbReference type="ARBA" id="ARBA00023235"/>
    </source>
</evidence>
<sequence>MSEPLLELTIDEADIGRRLDVLLAERLPQFSRTLIKKSIDAGGVTVSGRAERPAYKLEAGDVVLLASLVAPAEGPTPEAIALSLIYEDDDIVVVDKPPGMVVHPAKGHWAGTLTAALAHHFGEGLSKTGGPTRPGIVHRLDRDTSGVIIVAKHDQAHERLADQFQDRTTEKEYLAIMVGVYDRDADIVDEPIGPHPHIREKKAIRRGHPDSRDAVTTFEIIERFRRFALLRAKPKTGRTHQIRVHLAHIGHPILCDKQYGGRSRITASELNGGVAKPDEPALLERQALHAHRLTLNHPTTGKRMTFEAPLPEDIEGVLRFLRGDS</sequence>
<comment type="catalytic activity">
    <reaction evidence="5">
        <text>a uridine in RNA = a pseudouridine in RNA</text>
        <dbReference type="Rhea" id="RHEA:48348"/>
        <dbReference type="Rhea" id="RHEA-COMP:12068"/>
        <dbReference type="Rhea" id="RHEA-COMP:12069"/>
        <dbReference type="ChEBI" id="CHEBI:65314"/>
        <dbReference type="ChEBI" id="CHEBI:65315"/>
    </reaction>
</comment>
<keyword evidence="8" id="KW-1185">Reference proteome</keyword>
<comment type="similarity">
    <text evidence="1 5">Belongs to the pseudouridine synthase RluA family.</text>
</comment>
<dbReference type="SUPFAM" id="SSF55174">
    <property type="entry name" value="Alpha-L RNA-binding motif"/>
    <property type="match status" value="1"/>
</dbReference>
<evidence type="ECO:0000256" key="3">
    <source>
        <dbReference type="PIRSR" id="PIRSR606225-1"/>
    </source>
</evidence>
<protein>
    <recommendedName>
        <fullName evidence="5">Pseudouridine synthase</fullName>
        <ecNumber evidence="5">5.4.99.-</ecNumber>
    </recommendedName>
</protein>
<dbReference type="PROSITE" id="PS50889">
    <property type="entry name" value="S4"/>
    <property type="match status" value="1"/>
</dbReference>
<dbReference type="GO" id="GO:0120159">
    <property type="term" value="F:rRNA pseudouridine synthase activity"/>
    <property type="evidence" value="ECO:0007669"/>
    <property type="project" value="UniProtKB-ARBA"/>
</dbReference>
<dbReference type="Gene3D" id="3.30.2350.10">
    <property type="entry name" value="Pseudouridine synthase"/>
    <property type="match status" value="1"/>
</dbReference>
<dbReference type="GO" id="GO:0003723">
    <property type="term" value="F:RNA binding"/>
    <property type="evidence" value="ECO:0007669"/>
    <property type="project" value="UniProtKB-KW"/>
</dbReference>
<keyword evidence="2 5" id="KW-0413">Isomerase</keyword>